<accession>A0A117QAR8</accession>
<evidence type="ECO:0000256" key="1">
    <source>
        <dbReference type="SAM" id="MobiDB-lite"/>
    </source>
</evidence>
<gene>
    <name evidence="2" type="ORF">AQJ11_35780</name>
</gene>
<name>A0A117QAR8_STRCK</name>
<sequence length="143" mass="14837">MVGQPQGPMGWAQSRTMPSSVSWAAAKPDSNMRIAEMAKTFADAEVPTVAGSDACGAAGIIPGFALHDEFDLLAEEGLDPLTSPGTWPARSSSSAGSDLDAVLERVAPRARCPLIPRRHPDRAARAPGTRPRVVGPDAGLLPA</sequence>
<evidence type="ECO:0000313" key="2">
    <source>
        <dbReference type="EMBL" id="KUN18026.1"/>
    </source>
</evidence>
<dbReference type="Proteomes" id="UP000053398">
    <property type="component" value="Unassembled WGS sequence"/>
</dbReference>
<feature type="region of interest" description="Disordered" evidence="1">
    <location>
        <begin position="1"/>
        <end position="20"/>
    </location>
</feature>
<proteinExistence type="predicted"/>
<protein>
    <submittedName>
        <fullName evidence="2">Uncharacterized protein</fullName>
    </submittedName>
</protein>
<comment type="caution">
    <text evidence="2">The sequence shown here is derived from an EMBL/GenBank/DDBJ whole genome shotgun (WGS) entry which is preliminary data.</text>
</comment>
<evidence type="ECO:0000313" key="3">
    <source>
        <dbReference type="Proteomes" id="UP000053398"/>
    </source>
</evidence>
<organism evidence="2 3">
    <name type="scientific">Streptomyces corchorusii</name>
    <name type="common">Streptomyces chibaensis</name>
    <dbReference type="NCBI Taxonomy" id="1903"/>
    <lineage>
        <taxon>Bacteria</taxon>
        <taxon>Bacillati</taxon>
        <taxon>Actinomycetota</taxon>
        <taxon>Actinomycetes</taxon>
        <taxon>Kitasatosporales</taxon>
        <taxon>Streptomycetaceae</taxon>
        <taxon>Streptomyces</taxon>
    </lineage>
</organism>
<reference evidence="2 3" key="1">
    <citation type="submission" date="2015-10" db="EMBL/GenBank/DDBJ databases">
        <title>Draft genome sequence of Streptomyces corchorusii DSM 40340, type strain for the species Streptomyces corchorusii.</title>
        <authorList>
            <person name="Ruckert C."/>
            <person name="Winkler A."/>
            <person name="Kalinowski J."/>
            <person name="Kampfer P."/>
            <person name="Glaeser S."/>
        </authorList>
    </citation>
    <scope>NUCLEOTIDE SEQUENCE [LARGE SCALE GENOMIC DNA]</scope>
    <source>
        <strain evidence="2 3">DSM 40340</strain>
    </source>
</reference>
<keyword evidence="3" id="KW-1185">Reference proteome</keyword>
<feature type="region of interest" description="Disordered" evidence="1">
    <location>
        <begin position="112"/>
        <end position="143"/>
    </location>
</feature>
<dbReference type="AlphaFoldDB" id="A0A117QAR8"/>
<dbReference type="EMBL" id="LMWP01000046">
    <property type="protein sequence ID" value="KUN18026.1"/>
    <property type="molecule type" value="Genomic_DNA"/>
</dbReference>